<dbReference type="Gene3D" id="1.10.357.10">
    <property type="entry name" value="Tetracycline Repressor, domain 2"/>
    <property type="match status" value="1"/>
</dbReference>
<dbReference type="PANTHER" id="PTHR30055">
    <property type="entry name" value="HTH-TYPE TRANSCRIPTIONAL REGULATOR RUTR"/>
    <property type="match status" value="1"/>
</dbReference>
<dbReference type="Proteomes" id="UP001161406">
    <property type="component" value="Unassembled WGS sequence"/>
</dbReference>
<dbReference type="PANTHER" id="PTHR30055:SF223">
    <property type="entry name" value="HTH-TYPE TRANSCRIPTIONAL REGULATOR UIDR"/>
    <property type="match status" value="1"/>
</dbReference>
<feature type="DNA-binding region" description="H-T-H motif" evidence="2">
    <location>
        <begin position="45"/>
        <end position="64"/>
    </location>
</feature>
<evidence type="ECO:0000313" key="5">
    <source>
        <dbReference type="EMBL" id="GLQ09499.1"/>
    </source>
</evidence>
<reference evidence="5" key="2">
    <citation type="submission" date="2023-01" db="EMBL/GenBank/DDBJ databases">
        <title>Draft genome sequence of Devosia yakushimensis strain NBRC 103855.</title>
        <authorList>
            <person name="Sun Q."/>
            <person name="Mori K."/>
        </authorList>
    </citation>
    <scope>NUCLEOTIDE SEQUENCE</scope>
    <source>
        <strain evidence="5">NBRC 103855</strain>
    </source>
</reference>
<protein>
    <submittedName>
        <fullName evidence="5">TetR family transcriptional regulator</fullName>
    </submittedName>
</protein>
<evidence type="ECO:0000256" key="2">
    <source>
        <dbReference type="PROSITE-ProRule" id="PRU00335"/>
    </source>
</evidence>
<evidence type="ECO:0000313" key="6">
    <source>
        <dbReference type="Proteomes" id="UP001161406"/>
    </source>
</evidence>
<dbReference type="Pfam" id="PF17918">
    <property type="entry name" value="TetR_C_15"/>
    <property type="match status" value="1"/>
</dbReference>
<evidence type="ECO:0000256" key="3">
    <source>
        <dbReference type="SAM" id="MobiDB-lite"/>
    </source>
</evidence>
<dbReference type="InterPro" id="IPR041669">
    <property type="entry name" value="TetR_C_15"/>
</dbReference>
<keyword evidence="1 2" id="KW-0238">DNA-binding</keyword>
<dbReference type="Pfam" id="PF00440">
    <property type="entry name" value="TetR_N"/>
    <property type="match status" value="1"/>
</dbReference>
<dbReference type="InterPro" id="IPR050109">
    <property type="entry name" value="HTH-type_TetR-like_transc_reg"/>
</dbReference>
<dbReference type="SUPFAM" id="SSF46689">
    <property type="entry name" value="Homeodomain-like"/>
    <property type="match status" value="1"/>
</dbReference>
<dbReference type="EMBL" id="BSNG01000001">
    <property type="protein sequence ID" value="GLQ09499.1"/>
    <property type="molecule type" value="Genomic_DNA"/>
</dbReference>
<dbReference type="RefSeq" id="WP_284389345.1">
    <property type="nucleotide sequence ID" value="NZ_BSNG01000001.1"/>
</dbReference>
<gene>
    <name evidence="5" type="ORF">GCM10007913_14310</name>
</gene>
<keyword evidence="6" id="KW-1185">Reference proteome</keyword>
<evidence type="ECO:0000259" key="4">
    <source>
        <dbReference type="PROSITE" id="PS50977"/>
    </source>
</evidence>
<dbReference type="InterPro" id="IPR001647">
    <property type="entry name" value="HTH_TetR"/>
</dbReference>
<dbReference type="PROSITE" id="PS50977">
    <property type="entry name" value="HTH_TETR_2"/>
    <property type="match status" value="1"/>
</dbReference>
<dbReference type="InterPro" id="IPR009057">
    <property type="entry name" value="Homeodomain-like_sf"/>
</dbReference>
<accession>A0ABQ5UBM6</accession>
<feature type="domain" description="HTH tetR-type" evidence="4">
    <location>
        <begin position="22"/>
        <end position="82"/>
    </location>
</feature>
<feature type="compositionally biased region" description="Polar residues" evidence="3">
    <location>
        <begin position="1"/>
        <end position="11"/>
    </location>
</feature>
<evidence type="ECO:0000256" key="1">
    <source>
        <dbReference type="ARBA" id="ARBA00023125"/>
    </source>
</evidence>
<organism evidence="5 6">
    <name type="scientific">Devosia yakushimensis</name>
    <dbReference type="NCBI Taxonomy" id="470028"/>
    <lineage>
        <taxon>Bacteria</taxon>
        <taxon>Pseudomonadati</taxon>
        <taxon>Pseudomonadota</taxon>
        <taxon>Alphaproteobacteria</taxon>
        <taxon>Hyphomicrobiales</taxon>
        <taxon>Devosiaceae</taxon>
        <taxon>Devosia</taxon>
    </lineage>
</organism>
<feature type="region of interest" description="Disordered" evidence="3">
    <location>
        <begin position="1"/>
        <end position="21"/>
    </location>
</feature>
<comment type="caution">
    <text evidence="5">The sequence shown here is derived from an EMBL/GenBank/DDBJ whole genome shotgun (WGS) entry which is preliminary data.</text>
</comment>
<reference evidence="5" key="1">
    <citation type="journal article" date="2014" name="Int. J. Syst. Evol. Microbiol.">
        <title>Complete genome of a new Firmicutes species belonging to the dominant human colonic microbiota ('Ruminococcus bicirculans') reveals two chromosomes and a selective capacity to utilize plant glucans.</title>
        <authorList>
            <consortium name="NISC Comparative Sequencing Program"/>
            <person name="Wegmann U."/>
            <person name="Louis P."/>
            <person name="Goesmann A."/>
            <person name="Henrissat B."/>
            <person name="Duncan S.H."/>
            <person name="Flint H.J."/>
        </authorList>
    </citation>
    <scope>NUCLEOTIDE SEQUENCE</scope>
    <source>
        <strain evidence="5">NBRC 103855</strain>
    </source>
</reference>
<sequence>MSTRIAGQQSQMRKHPRQARSRATVDAIVQAGARVLGDEGWGGFTTNKVADLAGVSIGSLYQYFPDKLSLVDAIRRRHLDDCLAAVRVCGTAGLSSAQLAASLVEAMVAAHSIHPRLHRVLLDEAPSSDEYRNPNSAFEIEYLRYYAEAVAACRKRPVNEDDRRTALIVSDAIDGVIHNAARRGTLADPAMQAELIQLVSLLLVSGGAGTYPRFPACD</sequence>
<dbReference type="PRINTS" id="PR00455">
    <property type="entry name" value="HTHTETR"/>
</dbReference>
<proteinExistence type="predicted"/>
<name>A0ABQ5UBM6_9HYPH</name>